<evidence type="ECO:0000256" key="7">
    <source>
        <dbReference type="ARBA" id="ARBA00022832"/>
    </source>
</evidence>
<dbReference type="NCBIfam" id="NF002148">
    <property type="entry name" value="PRK00982.1-2"/>
    <property type="match status" value="1"/>
</dbReference>
<keyword evidence="10" id="KW-0443">Lipid metabolism</keyword>
<feature type="non-terminal residue" evidence="15">
    <location>
        <position position="1"/>
    </location>
</feature>
<comment type="similarity">
    <text evidence="2">Belongs to the acyl carrier protein (ACP) family.</text>
</comment>
<evidence type="ECO:0000256" key="5">
    <source>
        <dbReference type="ARBA" id="ARBA00022516"/>
    </source>
</evidence>
<comment type="subcellular location">
    <subcellularLocation>
        <location evidence="1">Mitochondrion</location>
    </subcellularLocation>
</comment>
<dbReference type="InterPro" id="IPR036736">
    <property type="entry name" value="ACP-like_sf"/>
</dbReference>
<accession>A0ABN8I9D9</accession>
<reference evidence="15" key="1">
    <citation type="submission" date="2022-03" db="EMBL/GenBank/DDBJ databases">
        <authorList>
            <person name="Martin H S."/>
        </authorList>
    </citation>
    <scope>NUCLEOTIDE SEQUENCE</scope>
</reference>
<keyword evidence="6" id="KW-0597">Phosphoprotein</keyword>
<keyword evidence="9" id="KW-0249">Electron transport</keyword>
<dbReference type="InterPro" id="IPR003231">
    <property type="entry name" value="ACP"/>
</dbReference>
<organism evidence="15 16">
    <name type="scientific">Iphiclides podalirius</name>
    <name type="common">scarce swallowtail</name>
    <dbReference type="NCBI Taxonomy" id="110791"/>
    <lineage>
        <taxon>Eukaryota</taxon>
        <taxon>Metazoa</taxon>
        <taxon>Ecdysozoa</taxon>
        <taxon>Arthropoda</taxon>
        <taxon>Hexapoda</taxon>
        <taxon>Insecta</taxon>
        <taxon>Pterygota</taxon>
        <taxon>Neoptera</taxon>
        <taxon>Endopterygota</taxon>
        <taxon>Lepidoptera</taxon>
        <taxon>Glossata</taxon>
        <taxon>Ditrysia</taxon>
        <taxon>Papilionoidea</taxon>
        <taxon>Papilionidae</taxon>
        <taxon>Papilioninae</taxon>
        <taxon>Iphiclides</taxon>
    </lineage>
</organism>
<evidence type="ECO:0000259" key="14">
    <source>
        <dbReference type="PROSITE" id="PS50075"/>
    </source>
</evidence>
<feature type="domain" description="Carrier" evidence="14">
    <location>
        <begin position="59"/>
        <end position="134"/>
    </location>
</feature>
<dbReference type="PROSITE" id="PS50075">
    <property type="entry name" value="CARRIER"/>
    <property type="match status" value="1"/>
</dbReference>
<evidence type="ECO:0000313" key="16">
    <source>
        <dbReference type="Proteomes" id="UP000837857"/>
    </source>
</evidence>
<dbReference type="NCBIfam" id="TIGR00517">
    <property type="entry name" value="acyl_carrier"/>
    <property type="match status" value="1"/>
</dbReference>
<dbReference type="HAMAP" id="MF_01217">
    <property type="entry name" value="Acyl_carrier"/>
    <property type="match status" value="1"/>
</dbReference>
<evidence type="ECO:0000256" key="2">
    <source>
        <dbReference type="ARBA" id="ARBA00010930"/>
    </source>
</evidence>
<gene>
    <name evidence="15" type="ORF">IPOD504_LOCUS6440</name>
</gene>
<dbReference type="PANTHER" id="PTHR20863:SF28">
    <property type="entry name" value="ACYL CARRIER PROTEIN, MITOCHONDRIAL"/>
    <property type="match status" value="1"/>
</dbReference>
<keyword evidence="5 13" id="KW-0444">Lipid biosynthesis</keyword>
<evidence type="ECO:0000256" key="10">
    <source>
        <dbReference type="ARBA" id="ARBA00023098"/>
    </source>
</evidence>
<dbReference type="InterPro" id="IPR009081">
    <property type="entry name" value="PP-bd_ACP"/>
</dbReference>
<dbReference type="EMBL" id="OW152830">
    <property type="protein sequence ID" value="CAH2048876.1"/>
    <property type="molecule type" value="Genomic_DNA"/>
</dbReference>
<protein>
    <recommendedName>
        <fullName evidence="13">Acyl carrier protein</fullName>
    </recommendedName>
</protein>
<proteinExistence type="inferred from homology"/>
<keyword evidence="16" id="KW-1185">Reference proteome</keyword>
<dbReference type="SUPFAM" id="SSF47336">
    <property type="entry name" value="ACP-like"/>
    <property type="match status" value="1"/>
</dbReference>
<evidence type="ECO:0000256" key="12">
    <source>
        <dbReference type="ARBA" id="ARBA00023160"/>
    </source>
</evidence>
<keyword evidence="7" id="KW-0276">Fatty acid metabolism</keyword>
<evidence type="ECO:0000256" key="9">
    <source>
        <dbReference type="ARBA" id="ARBA00022982"/>
    </source>
</evidence>
<keyword evidence="4 13" id="KW-0596">Phosphopantetheine</keyword>
<comment type="function">
    <text evidence="13">Carrier of the growing fatty acid chain in fatty acid biosynthesis.</text>
</comment>
<keyword evidence="12 13" id="KW-0275">Fatty acid biosynthesis</keyword>
<evidence type="ECO:0000256" key="11">
    <source>
        <dbReference type="ARBA" id="ARBA00023128"/>
    </source>
</evidence>
<evidence type="ECO:0000313" key="15">
    <source>
        <dbReference type="EMBL" id="CAH2048876.1"/>
    </source>
</evidence>
<name>A0ABN8I9D9_9NEOP</name>
<dbReference type="Proteomes" id="UP000837857">
    <property type="component" value="Chromosome 18"/>
</dbReference>
<sequence>MVKTIAKINCPTQNGVYTRLYSSDTQSRPSPQEIEDRVMKTTEKLSSRNYSGGPPLTLELIKSRVLLVLQLYDKVDPEKLTVDTHFVNDLGLDSLDLVELVMAMEDEFGFEIPDDDAERLLRPKDIIQYVADKEDIYE</sequence>
<dbReference type="Pfam" id="PF00550">
    <property type="entry name" value="PP-binding"/>
    <property type="match status" value="1"/>
</dbReference>
<dbReference type="Gene3D" id="1.10.1200.10">
    <property type="entry name" value="ACP-like"/>
    <property type="match status" value="1"/>
</dbReference>
<evidence type="ECO:0000256" key="8">
    <source>
        <dbReference type="ARBA" id="ARBA00022946"/>
    </source>
</evidence>
<evidence type="ECO:0000256" key="3">
    <source>
        <dbReference type="ARBA" id="ARBA00022448"/>
    </source>
</evidence>
<keyword evidence="8" id="KW-0809">Transit peptide</keyword>
<evidence type="ECO:0000256" key="13">
    <source>
        <dbReference type="RuleBase" id="RU000722"/>
    </source>
</evidence>
<dbReference type="InterPro" id="IPR006162">
    <property type="entry name" value="Ppantetheine_attach_site"/>
</dbReference>
<keyword evidence="11" id="KW-0496">Mitochondrion</keyword>
<evidence type="ECO:0000256" key="6">
    <source>
        <dbReference type="ARBA" id="ARBA00022553"/>
    </source>
</evidence>
<evidence type="ECO:0000256" key="4">
    <source>
        <dbReference type="ARBA" id="ARBA00022450"/>
    </source>
</evidence>
<evidence type="ECO:0000256" key="1">
    <source>
        <dbReference type="ARBA" id="ARBA00004173"/>
    </source>
</evidence>
<dbReference type="PANTHER" id="PTHR20863">
    <property type="entry name" value="ACYL CARRIER PROTEIN"/>
    <property type="match status" value="1"/>
</dbReference>
<keyword evidence="3" id="KW-0813">Transport</keyword>
<dbReference type="PROSITE" id="PS00012">
    <property type="entry name" value="PHOSPHOPANTETHEINE"/>
    <property type="match status" value="1"/>
</dbReference>